<evidence type="ECO:0000256" key="2">
    <source>
        <dbReference type="SAM" id="MobiDB-lite"/>
    </source>
</evidence>
<name>A0A3P3R919_9EURY</name>
<dbReference type="Pfam" id="PF00589">
    <property type="entry name" value="Phage_integrase"/>
    <property type="match status" value="1"/>
</dbReference>
<dbReference type="GO" id="GO:0006310">
    <property type="term" value="P:DNA recombination"/>
    <property type="evidence" value="ECO:0007669"/>
    <property type="project" value="UniProtKB-KW"/>
</dbReference>
<accession>A0A3P3R919</accession>
<dbReference type="EMBL" id="RRCH01000024">
    <property type="protein sequence ID" value="RRJ29957.1"/>
    <property type="molecule type" value="Genomic_DNA"/>
</dbReference>
<dbReference type="InterPro" id="IPR002104">
    <property type="entry name" value="Integrase_catalytic"/>
</dbReference>
<dbReference type="SUPFAM" id="SSF56349">
    <property type="entry name" value="DNA breaking-rejoining enzymes"/>
    <property type="match status" value="1"/>
</dbReference>
<evidence type="ECO:0000313" key="5">
    <source>
        <dbReference type="Proteomes" id="UP000282322"/>
    </source>
</evidence>
<dbReference type="InterPro" id="IPR011010">
    <property type="entry name" value="DNA_brk_join_enz"/>
</dbReference>
<evidence type="ECO:0000256" key="1">
    <source>
        <dbReference type="ARBA" id="ARBA00023172"/>
    </source>
</evidence>
<dbReference type="AlphaFoldDB" id="A0A3P3R919"/>
<evidence type="ECO:0000259" key="3">
    <source>
        <dbReference type="PROSITE" id="PS51898"/>
    </source>
</evidence>
<dbReference type="InterPro" id="IPR013762">
    <property type="entry name" value="Integrase-like_cat_sf"/>
</dbReference>
<reference evidence="4 5" key="1">
    <citation type="submission" date="2018-11" db="EMBL/GenBank/DDBJ databases">
        <title>Taxonoimc description of Halomarina strain SPP-AMP-1.</title>
        <authorList>
            <person name="Pal Y."/>
            <person name="Srinivasana K."/>
            <person name="Verma A."/>
            <person name="Kumar P."/>
        </authorList>
    </citation>
    <scope>NUCLEOTIDE SEQUENCE [LARGE SCALE GENOMIC DNA]</scope>
    <source>
        <strain evidence="4 5">SPP-AMP-1</strain>
    </source>
</reference>
<dbReference type="PROSITE" id="PS51898">
    <property type="entry name" value="TYR_RECOMBINASE"/>
    <property type="match status" value="1"/>
</dbReference>
<dbReference type="RefSeq" id="WP_124955255.1">
    <property type="nucleotide sequence ID" value="NZ_RRCH01000024.1"/>
</dbReference>
<comment type="caution">
    <text evidence="4">The sequence shown here is derived from an EMBL/GenBank/DDBJ whole genome shotgun (WGS) entry which is preliminary data.</text>
</comment>
<sequence length="201" mass="22986">MRTERNKDGTFNVWLSRDEYQQLQRECSSWDREIAIRLMGDCGLRVAEVLDVEPRHVSRMSDGTHHSLEVVGGKDTTGEHTDGKHRETWLPVELERTINRFVQHEDIDRNEPLIDRSKRTLQYWVEHAAEAAAETTGDGDYRRVTSHDLRRCWANHLLVEGGISPRIVMALGGWSSYDAIEPYLAAPTEENIIDSMSTAAL</sequence>
<dbReference type="Gene3D" id="1.10.443.10">
    <property type="entry name" value="Intergrase catalytic core"/>
    <property type="match status" value="1"/>
</dbReference>
<gene>
    <name evidence="4" type="ORF">EIK79_11435</name>
</gene>
<dbReference type="CDD" id="cd00397">
    <property type="entry name" value="DNA_BRE_C"/>
    <property type="match status" value="1"/>
</dbReference>
<dbReference type="GO" id="GO:0015074">
    <property type="term" value="P:DNA integration"/>
    <property type="evidence" value="ECO:0007669"/>
    <property type="project" value="InterPro"/>
</dbReference>
<organism evidence="4 5">
    <name type="scientific">Halocatena pleomorpha</name>
    <dbReference type="NCBI Taxonomy" id="1785090"/>
    <lineage>
        <taxon>Archaea</taxon>
        <taxon>Methanobacteriati</taxon>
        <taxon>Methanobacteriota</taxon>
        <taxon>Stenosarchaea group</taxon>
        <taxon>Halobacteria</taxon>
        <taxon>Halobacteriales</taxon>
        <taxon>Natronomonadaceae</taxon>
        <taxon>Halocatena</taxon>
    </lineage>
</organism>
<dbReference type="GO" id="GO:0003677">
    <property type="term" value="F:DNA binding"/>
    <property type="evidence" value="ECO:0007669"/>
    <property type="project" value="InterPro"/>
</dbReference>
<feature type="region of interest" description="Disordered" evidence="2">
    <location>
        <begin position="64"/>
        <end position="84"/>
    </location>
</feature>
<dbReference type="Proteomes" id="UP000282322">
    <property type="component" value="Unassembled WGS sequence"/>
</dbReference>
<keyword evidence="5" id="KW-1185">Reference proteome</keyword>
<keyword evidence="1" id="KW-0233">DNA recombination</keyword>
<protein>
    <submittedName>
        <fullName evidence="4">Site-specific integrase</fullName>
    </submittedName>
</protein>
<feature type="domain" description="Tyr recombinase" evidence="3">
    <location>
        <begin position="10"/>
        <end position="201"/>
    </location>
</feature>
<evidence type="ECO:0000313" key="4">
    <source>
        <dbReference type="EMBL" id="RRJ29957.1"/>
    </source>
</evidence>
<dbReference type="OrthoDB" id="216982at2157"/>
<proteinExistence type="predicted"/>